<dbReference type="PANTHER" id="PTHR10778:SF4">
    <property type="entry name" value="NUCLEOTIDE SUGAR TRANSPORTER SLC35B4"/>
    <property type="match status" value="1"/>
</dbReference>
<name>A0A9W8QCU4_AKAMU</name>
<evidence type="ECO:0008006" key="11">
    <source>
        <dbReference type="Google" id="ProtNLM"/>
    </source>
</evidence>
<evidence type="ECO:0000256" key="8">
    <source>
        <dbReference type="SAM" id="Phobius"/>
    </source>
</evidence>
<evidence type="ECO:0000256" key="6">
    <source>
        <dbReference type="ARBA" id="ARBA00023136"/>
    </source>
</evidence>
<feature type="transmembrane region" description="Helical" evidence="8">
    <location>
        <begin position="159"/>
        <end position="176"/>
    </location>
</feature>
<evidence type="ECO:0000313" key="10">
    <source>
        <dbReference type="Proteomes" id="UP001144673"/>
    </source>
</evidence>
<dbReference type="GO" id="GO:0000139">
    <property type="term" value="C:Golgi membrane"/>
    <property type="evidence" value="ECO:0007669"/>
    <property type="project" value="TreeGrafter"/>
</dbReference>
<dbReference type="PANTHER" id="PTHR10778">
    <property type="entry name" value="SOLUTE CARRIER FAMILY 35 MEMBER B"/>
    <property type="match status" value="1"/>
</dbReference>
<evidence type="ECO:0000256" key="1">
    <source>
        <dbReference type="ARBA" id="ARBA00004127"/>
    </source>
</evidence>
<dbReference type="Proteomes" id="UP001144673">
    <property type="component" value="Chromosome 4"/>
</dbReference>
<dbReference type="KEGG" id="amus:LMH87_012027"/>
<dbReference type="Pfam" id="PF08449">
    <property type="entry name" value="UAA"/>
    <property type="match status" value="1"/>
</dbReference>
<reference evidence="9" key="1">
    <citation type="journal article" date="2023" name="Access Microbiol">
        <title>De-novo genome assembly for Akanthomyces muscarius, a biocontrol agent of insect agricultural pests.</title>
        <authorList>
            <person name="Erdos Z."/>
            <person name="Studholme D.J."/>
            <person name="Raymond B."/>
            <person name="Sharma M."/>
        </authorList>
    </citation>
    <scope>NUCLEOTIDE SEQUENCE</scope>
    <source>
        <strain evidence="9">Ve6</strain>
    </source>
</reference>
<keyword evidence="3" id="KW-0762">Sugar transport</keyword>
<dbReference type="GO" id="GO:0005789">
    <property type="term" value="C:endoplasmic reticulum membrane"/>
    <property type="evidence" value="ECO:0007669"/>
    <property type="project" value="TreeGrafter"/>
</dbReference>
<evidence type="ECO:0000256" key="4">
    <source>
        <dbReference type="ARBA" id="ARBA00022692"/>
    </source>
</evidence>
<dbReference type="AlphaFoldDB" id="A0A9W8QCU4"/>
<accession>A0A9W8QCU4</accession>
<organism evidence="9 10">
    <name type="scientific">Akanthomyces muscarius</name>
    <name type="common">Entomopathogenic fungus</name>
    <name type="synonym">Lecanicillium muscarium</name>
    <dbReference type="NCBI Taxonomy" id="2231603"/>
    <lineage>
        <taxon>Eukaryota</taxon>
        <taxon>Fungi</taxon>
        <taxon>Dikarya</taxon>
        <taxon>Ascomycota</taxon>
        <taxon>Pezizomycotina</taxon>
        <taxon>Sordariomycetes</taxon>
        <taxon>Hypocreomycetidae</taxon>
        <taxon>Hypocreales</taxon>
        <taxon>Cordycipitaceae</taxon>
        <taxon>Akanthomyces</taxon>
    </lineage>
</organism>
<keyword evidence="10" id="KW-1185">Reference proteome</keyword>
<feature type="region of interest" description="Disordered" evidence="7">
    <location>
        <begin position="1"/>
        <end position="20"/>
    </location>
</feature>
<proteinExistence type="predicted"/>
<protein>
    <recommendedName>
        <fullName evidence="11">UDP-N-acetylglucosamine transporter</fullName>
    </recommendedName>
</protein>
<evidence type="ECO:0000256" key="5">
    <source>
        <dbReference type="ARBA" id="ARBA00022989"/>
    </source>
</evidence>
<comment type="subcellular location">
    <subcellularLocation>
        <location evidence="1">Endomembrane system</location>
        <topology evidence="1">Multi-pass membrane protein</topology>
    </subcellularLocation>
</comment>
<feature type="transmembrane region" description="Helical" evidence="8">
    <location>
        <begin position="35"/>
        <end position="56"/>
    </location>
</feature>
<evidence type="ECO:0000256" key="3">
    <source>
        <dbReference type="ARBA" id="ARBA00022597"/>
    </source>
</evidence>
<feature type="transmembrane region" description="Helical" evidence="8">
    <location>
        <begin position="196"/>
        <end position="216"/>
    </location>
</feature>
<dbReference type="EMBL" id="JAJHUN010000009">
    <property type="protein sequence ID" value="KAJ4151320.1"/>
    <property type="molecule type" value="Genomic_DNA"/>
</dbReference>
<dbReference type="GO" id="GO:0005462">
    <property type="term" value="F:UDP-N-acetylglucosamine transmembrane transporter activity"/>
    <property type="evidence" value="ECO:0007669"/>
    <property type="project" value="TreeGrafter"/>
</dbReference>
<feature type="transmembrane region" description="Helical" evidence="8">
    <location>
        <begin position="68"/>
        <end position="86"/>
    </location>
</feature>
<keyword evidence="4 8" id="KW-0812">Transmembrane</keyword>
<keyword evidence="5 8" id="KW-1133">Transmembrane helix</keyword>
<comment type="caution">
    <text evidence="9">The sequence shown here is derived from an EMBL/GenBank/DDBJ whole genome shotgun (WGS) entry which is preliminary data.</text>
</comment>
<keyword evidence="2" id="KW-0813">Transport</keyword>
<evidence type="ECO:0000256" key="7">
    <source>
        <dbReference type="SAM" id="MobiDB-lite"/>
    </source>
</evidence>
<feature type="transmembrane region" description="Helical" evidence="8">
    <location>
        <begin position="131"/>
        <end position="152"/>
    </location>
</feature>
<evidence type="ECO:0000256" key="2">
    <source>
        <dbReference type="ARBA" id="ARBA00022448"/>
    </source>
</evidence>
<feature type="transmembrane region" description="Helical" evidence="8">
    <location>
        <begin position="107"/>
        <end position="125"/>
    </location>
</feature>
<keyword evidence="6 8" id="KW-0472">Membrane</keyword>
<dbReference type="GO" id="GO:0005464">
    <property type="term" value="F:UDP-xylose transmembrane transporter activity"/>
    <property type="evidence" value="ECO:0007669"/>
    <property type="project" value="TreeGrafter"/>
</dbReference>
<gene>
    <name evidence="9" type="ORF">LMH87_012027</name>
</gene>
<dbReference type="RefSeq" id="XP_056053034.1">
    <property type="nucleotide sequence ID" value="XM_056201264.1"/>
</dbReference>
<evidence type="ECO:0000313" key="9">
    <source>
        <dbReference type="EMBL" id="KAJ4151320.1"/>
    </source>
</evidence>
<dbReference type="InterPro" id="IPR013657">
    <property type="entry name" value="SCL35B1-4/HUT1"/>
</dbReference>
<sequence>MREARHANAAKNHNEKRAIKNDETKTSIAAEVGPSAFAAFAMLGLVFGGCCSNVYALESIINFESGSGTLLTFVQFSFVAVTGYVSQFDYKRPPLFLAPTKVPLSRWAVNIVLFFAINVLNNHAFSYDISVPVHIILRSGGSITTMIAGYLYGKRYSKMQIMSVVLLSIGVIQAAWSDAANKSTSNTSSKTAFSTGLIILFVAQILSAIMAMLRTFRSLSNSHPVRTS</sequence>
<dbReference type="GeneID" id="80899186"/>